<proteinExistence type="predicted"/>
<dbReference type="EMBL" id="BOOP01000041">
    <property type="protein sequence ID" value="GII42210.1"/>
    <property type="molecule type" value="Genomic_DNA"/>
</dbReference>
<evidence type="ECO:0000313" key="1">
    <source>
        <dbReference type="EMBL" id="GII42210.1"/>
    </source>
</evidence>
<sequence length="39" mass="4307">MMCVLEQDLADQDEDSASIAELLTARLSEWQTGEPKPQG</sequence>
<reference evidence="1 2" key="1">
    <citation type="submission" date="2021-01" db="EMBL/GenBank/DDBJ databases">
        <title>Whole genome shotgun sequence of Planotetraspora phitsanulokensis NBRC 104273.</title>
        <authorList>
            <person name="Komaki H."/>
            <person name="Tamura T."/>
        </authorList>
    </citation>
    <scope>NUCLEOTIDE SEQUENCE [LARGE SCALE GENOMIC DNA]</scope>
    <source>
        <strain evidence="1 2">NBRC 104273</strain>
    </source>
</reference>
<dbReference type="Proteomes" id="UP000622547">
    <property type="component" value="Unassembled WGS sequence"/>
</dbReference>
<keyword evidence="2" id="KW-1185">Reference proteome</keyword>
<accession>A0A8J3UP70</accession>
<evidence type="ECO:0000313" key="2">
    <source>
        <dbReference type="Proteomes" id="UP000622547"/>
    </source>
</evidence>
<name>A0A8J3UP70_9ACTN</name>
<organism evidence="1 2">
    <name type="scientific">Planotetraspora phitsanulokensis</name>
    <dbReference type="NCBI Taxonomy" id="575192"/>
    <lineage>
        <taxon>Bacteria</taxon>
        <taxon>Bacillati</taxon>
        <taxon>Actinomycetota</taxon>
        <taxon>Actinomycetes</taxon>
        <taxon>Streptosporangiales</taxon>
        <taxon>Streptosporangiaceae</taxon>
        <taxon>Planotetraspora</taxon>
    </lineage>
</organism>
<gene>
    <name evidence="1" type="ORF">Pph01_72130</name>
</gene>
<protein>
    <submittedName>
        <fullName evidence="1">Uncharacterized protein</fullName>
    </submittedName>
</protein>
<dbReference type="AlphaFoldDB" id="A0A8J3UP70"/>
<comment type="caution">
    <text evidence="1">The sequence shown here is derived from an EMBL/GenBank/DDBJ whole genome shotgun (WGS) entry which is preliminary data.</text>
</comment>